<comment type="caution">
    <text evidence="1">The sequence shown here is derived from an EMBL/GenBank/DDBJ whole genome shotgun (WGS) entry which is preliminary data.</text>
</comment>
<dbReference type="EMBL" id="JARBJD010000019">
    <property type="protein sequence ID" value="KAK2960947.1"/>
    <property type="molecule type" value="Genomic_DNA"/>
</dbReference>
<gene>
    <name evidence="1" type="ORF">BLNAU_4034</name>
</gene>
<dbReference type="SUPFAM" id="SSF48371">
    <property type="entry name" value="ARM repeat"/>
    <property type="match status" value="1"/>
</dbReference>
<accession>A0ABQ9YAZ6</accession>
<evidence type="ECO:0000313" key="2">
    <source>
        <dbReference type="Proteomes" id="UP001281761"/>
    </source>
</evidence>
<sequence length="356" mass="40704">MNPIIKKSSCTDFPCPGVSSNCLSSSPECTPFLNWKEEEPLSQSEKAVVFQSLVATMKLRPAFDDFLIAKAVKFLEYVQPKPPSSTEALLHEFGQTGDNSLTDFIQSIVVLISSPNRVMTTAAMEILRHLVIHCFPKSRFSLVKADLIPQLILTLNPLSLSFAEAVEIHTGLVQIISYSLFPSTPVGLRILGIEDDNEQQAVHETILKQVVVPSEKYICDLCMHRFSIVDGDQSRRFMTLLARLFEITPYFQQMMQIVLKMPVFLTIPSCLTFFDDDYLIFSFLACMNEYQQEWNKIRGSQRHIWQTVQRLLRLEGIEDVIETKLQNNENEFLGQWIVGYSIEWNDLQGMNIPEHE</sequence>
<dbReference type="Proteomes" id="UP001281761">
    <property type="component" value="Unassembled WGS sequence"/>
</dbReference>
<protein>
    <submittedName>
        <fullName evidence="1">Uncharacterized protein</fullName>
    </submittedName>
</protein>
<dbReference type="InterPro" id="IPR016024">
    <property type="entry name" value="ARM-type_fold"/>
</dbReference>
<proteinExistence type="predicted"/>
<reference evidence="1 2" key="1">
    <citation type="journal article" date="2022" name="bioRxiv">
        <title>Genomics of Preaxostyla Flagellates Illuminates Evolutionary Transitions and the Path Towards Mitochondrial Loss.</title>
        <authorList>
            <person name="Novak L.V.F."/>
            <person name="Treitli S.C."/>
            <person name="Pyrih J."/>
            <person name="Halakuc P."/>
            <person name="Pipaliya S.V."/>
            <person name="Vacek V."/>
            <person name="Brzon O."/>
            <person name="Soukal P."/>
            <person name="Eme L."/>
            <person name="Dacks J.B."/>
            <person name="Karnkowska A."/>
            <person name="Elias M."/>
            <person name="Hampl V."/>
        </authorList>
    </citation>
    <scope>NUCLEOTIDE SEQUENCE [LARGE SCALE GENOMIC DNA]</scope>
    <source>
        <strain evidence="1">NAU3</strain>
        <tissue evidence="1">Gut</tissue>
    </source>
</reference>
<evidence type="ECO:0000313" key="1">
    <source>
        <dbReference type="EMBL" id="KAK2960947.1"/>
    </source>
</evidence>
<keyword evidence="2" id="KW-1185">Reference proteome</keyword>
<name>A0ABQ9YAZ6_9EUKA</name>
<organism evidence="1 2">
    <name type="scientific">Blattamonas nauphoetae</name>
    <dbReference type="NCBI Taxonomy" id="2049346"/>
    <lineage>
        <taxon>Eukaryota</taxon>
        <taxon>Metamonada</taxon>
        <taxon>Preaxostyla</taxon>
        <taxon>Oxymonadida</taxon>
        <taxon>Blattamonas</taxon>
    </lineage>
</organism>